<proteinExistence type="predicted"/>
<dbReference type="EMBL" id="JACHVC010000007">
    <property type="protein sequence ID" value="MBC2605812.1"/>
    <property type="molecule type" value="Genomic_DNA"/>
</dbReference>
<dbReference type="NCBIfam" id="TIGR03778">
    <property type="entry name" value="VPDSG_CTERM"/>
    <property type="match status" value="1"/>
</dbReference>
<feature type="region of interest" description="Disordered" evidence="1">
    <location>
        <begin position="24"/>
        <end position="125"/>
    </location>
</feature>
<feature type="domain" description="VPDSG-CTERM protein sorting" evidence="2">
    <location>
        <begin position="120"/>
        <end position="145"/>
    </location>
</feature>
<accession>A0A7X1E9I6</accession>
<dbReference type="Proteomes" id="UP000526501">
    <property type="component" value="Unassembled WGS sequence"/>
</dbReference>
<gene>
    <name evidence="3" type="ORF">H5P27_07130</name>
</gene>
<evidence type="ECO:0000313" key="4">
    <source>
        <dbReference type="Proteomes" id="UP000526501"/>
    </source>
</evidence>
<evidence type="ECO:0000256" key="1">
    <source>
        <dbReference type="SAM" id="MobiDB-lite"/>
    </source>
</evidence>
<dbReference type="AlphaFoldDB" id="A0A7X1E9I6"/>
<protein>
    <submittedName>
        <fullName evidence="3">VPDSG-CTERM sorting domain-containing protein</fullName>
    </submittedName>
</protein>
<organism evidence="3 4">
    <name type="scientific">Pelagicoccus albus</name>
    <dbReference type="NCBI Taxonomy" id="415222"/>
    <lineage>
        <taxon>Bacteria</taxon>
        <taxon>Pseudomonadati</taxon>
        <taxon>Verrucomicrobiota</taxon>
        <taxon>Opitutia</taxon>
        <taxon>Puniceicoccales</taxon>
        <taxon>Pelagicoccaceae</taxon>
        <taxon>Pelagicoccus</taxon>
    </lineage>
</organism>
<feature type="compositionally biased region" description="Low complexity" evidence="1">
    <location>
        <begin position="54"/>
        <end position="71"/>
    </location>
</feature>
<evidence type="ECO:0000313" key="3">
    <source>
        <dbReference type="EMBL" id="MBC2605812.1"/>
    </source>
</evidence>
<reference evidence="3 4" key="1">
    <citation type="submission" date="2020-07" db="EMBL/GenBank/DDBJ databases">
        <authorList>
            <person name="Feng X."/>
        </authorList>
    </citation>
    <scope>NUCLEOTIDE SEQUENCE [LARGE SCALE GENOMIC DNA]</scope>
    <source>
        <strain evidence="3 4">JCM23202</strain>
    </source>
</reference>
<dbReference type="Pfam" id="PF18205">
    <property type="entry name" value="VPDSG-CTERM"/>
    <property type="match status" value="1"/>
</dbReference>
<name>A0A7X1E9I6_9BACT</name>
<comment type="caution">
    <text evidence="3">The sequence shown here is derived from an EMBL/GenBank/DDBJ whole genome shotgun (WGS) entry which is preliminary data.</text>
</comment>
<dbReference type="RefSeq" id="WP_185659705.1">
    <property type="nucleotide sequence ID" value="NZ_CAWPOO010000007.1"/>
</dbReference>
<feature type="compositionally biased region" description="Basic and acidic residues" evidence="1">
    <location>
        <begin position="26"/>
        <end position="36"/>
    </location>
</feature>
<dbReference type="InterPro" id="IPR022288">
    <property type="entry name" value="VPDSG_CTERM"/>
</dbReference>
<keyword evidence="4" id="KW-1185">Reference proteome</keyword>
<evidence type="ECO:0000259" key="2">
    <source>
        <dbReference type="Pfam" id="PF18205"/>
    </source>
</evidence>
<sequence length="147" mass="15868">MKALIFTFSAILSIASLQSVSAIERGNQRDSDRRGDSNPSYHQDSEGCGDTFERNNIGRGNRNGRNGNNGRFPYAQNVPSPFPNEKPHDIQCGNVDPEPGRNPNPSRPSPNYGDKTPTHAVPDSGSTAALLGLAAIGLVAVRKRRNK</sequence>